<evidence type="ECO:0000259" key="2">
    <source>
        <dbReference type="Pfam" id="PF12697"/>
    </source>
</evidence>
<evidence type="ECO:0000313" key="3">
    <source>
        <dbReference type="EMBL" id="ATD61655.1"/>
    </source>
</evidence>
<dbReference type="Proteomes" id="UP000218437">
    <property type="component" value="Chromosome"/>
</dbReference>
<evidence type="ECO:0000313" key="4">
    <source>
        <dbReference type="Proteomes" id="UP000218437"/>
    </source>
</evidence>
<protein>
    <recommendedName>
        <fullName evidence="2">AB hydrolase-1 domain-containing protein</fullName>
    </recommendedName>
</protein>
<dbReference type="PROSITE" id="PS51257">
    <property type="entry name" value="PROKAR_LIPOPROTEIN"/>
    <property type="match status" value="1"/>
</dbReference>
<feature type="signal peptide" evidence="1">
    <location>
        <begin position="1"/>
        <end position="31"/>
    </location>
</feature>
<dbReference type="SUPFAM" id="SSF53474">
    <property type="entry name" value="alpha/beta-Hydrolases"/>
    <property type="match status" value="1"/>
</dbReference>
<dbReference type="Gene3D" id="3.40.50.1820">
    <property type="entry name" value="alpha/beta hydrolase"/>
    <property type="match status" value="1"/>
</dbReference>
<dbReference type="InterPro" id="IPR000073">
    <property type="entry name" value="AB_hydrolase_1"/>
</dbReference>
<dbReference type="KEGG" id="jsv:CNX70_16915"/>
<dbReference type="InterPro" id="IPR029058">
    <property type="entry name" value="AB_hydrolase_fold"/>
</dbReference>
<accession>A0A290WXL0</accession>
<keyword evidence="4" id="KW-1185">Reference proteome</keyword>
<name>A0A290WXL0_9BURK</name>
<reference evidence="3 4" key="1">
    <citation type="submission" date="2017-09" db="EMBL/GenBank/DDBJ databases">
        <title>Complete genome sequence of Janthinobacterium svalbardensis PAMC 27463.</title>
        <authorList>
            <person name="Cho Y.-J."/>
            <person name="Cho A."/>
            <person name="Kim O.-S."/>
            <person name="Lee J.-I."/>
        </authorList>
    </citation>
    <scope>NUCLEOTIDE SEQUENCE [LARGE SCALE GENOMIC DNA]</scope>
    <source>
        <strain evidence="3 4">PAMC 27463</strain>
    </source>
</reference>
<feature type="chain" id="PRO_5012245368" description="AB hydrolase-1 domain-containing protein" evidence="1">
    <location>
        <begin position="32"/>
        <end position="627"/>
    </location>
</feature>
<dbReference type="EMBL" id="CP023422">
    <property type="protein sequence ID" value="ATD61655.1"/>
    <property type="molecule type" value="Genomic_DNA"/>
</dbReference>
<organism evidence="3 4">
    <name type="scientific">Janthinobacterium svalbardensis</name>
    <dbReference type="NCBI Taxonomy" id="368607"/>
    <lineage>
        <taxon>Bacteria</taxon>
        <taxon>Pseudomonadati</taxon>
        <taxon>Pseudomonadota</taxon>
        <taxon>Betaproteobacteria</taxon>
        <taxon>Burkholderiales</taxon>
        <taxon>Oxalobacteraceae</taxon>
        <taxon>Janthinobacterium</taxon>
    </lineage>
</organism>
<dbReference type="AlphaFoldDB" id="A0A290WXL0"/>
<dbReference type="Pfam" id="PF12697">
    <property type="entry name" value="Abhydrolase_6"/>
    <property type="match status" value="1"/>
</dbReference>
<feature type="domain" description="AB hydrolase-1" evidence="2">
    <location>
        <begin position="347"/>
        <end position="614"/>
    </location>
</feature>
<sequence>MPARLMRRLRLGALLCAVALLSGCAAVTVSAISPADYLQQRRGDILTTGKLSAAASEVLRIIGSDIAACESNTGSCRADLARSDLLSDEQRLATLSELWLESALAEEKQGGHASAELLAAWLESARYAYAYLFYTTRTPGQRAFEERQTQIRDYYNYAVQKAVGNLFRHRGEYRPDGHVIRVAGWEIDSELSALRLPEDGTLPEELLPATSLSFSGLRNVYRRDGFGADLVAVMPRPGASKGEYVPYQETRFPVVTALIRFDGNSLQEVLATQQLMVMLVDPTRSDSTRMAGQELPVAANFTAGYGLWLARSGFGVQALRTLFGRADGISRPQVHLMQPYDPNKRTIVMLHGLASSPEAWINVANELMGDEQLRRRYQIWQVYYPSNAPLAANNAAIRQALAATLAHFDPSAKAIAANDMVLIGHSMGGVLARLMVSDASNTLLDAITEEYHLKGQKAEKVRAGLAPYLNFTAMPQVNRAIFIAAPHRGTSFANHKVARWIANLVTLPINMLEQLSDAAGSLAQLDTGSSEPLRIPNSIDNLSDKDPFVRLVADLPISPKVRYYSIMGNDTPDLPLAQSSDGVVPYASAHLDGALSEKVIPSWHSVQESPQAILEIRRILRLPDTLP</sequence>
<evidence type="ECO:0000256" key="1">
    <source>
        <dbReference type="SAM" id="SignalP"/>
    </source>
</evidence>
<gene>
    <name evidence="3" type="ORF">CNX70_16915</name>
</gene>
<keyword evidence="1" id="KW-0732">Signal</keyword>
<proteinExistence type="predicted"/>